<dbReference type="InParanoid" id="K1WEX7"/>
<gene>
    <name evidence="1" type="ORF">A1Q2_05587</name>
</gene>
<sequence>MEPTDDPHLQELRREVWYFPHVRIAIFKELVKSLPPEECDVAFIRSYLTLNKATCLDLAPLLYDLIILDQFPWHCPDEERKRAYAAGVHTINMTGGIPLCVRWESFPDMLEFFPNAHTIVFGSGEIVFDKKGSRWERPNTFLVSEMVWIAKDGSVMGAVPFFPIDKFEYNLVRMLNTGWREEGARPFSVQENGQLNISDVFLQPVRHFVVRPNPQEHDDWLTILERRAAIGVPTNSVLWMMANGEERSVLPLLAQATPKTLGSLSLEISPVEPLSVTLDTIMNVIDDEHFPNLGRLLVRLHCYHGVMRDAEAWHRGLADPEWMTNKLPSKIKIDVDLVLSTDIMNEPSDEVAASQAMSDTLPLLWIENARRKLGQSSKDRLSVRTSQFKDGRVQPFDPPFIVARLKHALLGPNP</sequence>
<dbReference type="HOGENOM" id="CLU_047748_0_0_1"/>
<reference evidence="1 2" key="1">
    <citation type="journal article" date="2012" name="Eukaryot. Cell">
        <title>Genome sequence of the Trichosporon asahii environmental strain CBS 8904.</title>
        <authorList>
            <person name="Yang R.Y."/>
            <person name="Li H.T."/>
            <person name="Zhu H."/>
            <person name="Zhou G.P."/>
            <person name="Wang M."/>
            <person name="Wang L."/>
        </authorList>
    </citation>
    <scope>NUCLEOTIDE SEQUENCE [LARGE SCALE GENOMIC DNA]</scope>
    <source>
        <strain evidence="1 2">CBS 8904</strain>
    </source>
</reference>
<dbReference type="AlphaFoldDB" id="K1WEX7"/>
<proteinExistence type="predicted"/>
<evidence type="ECO:0000313" key="2">
    <source>
        <dbReference type="Proteomes" id="UP000006757"/>
    </source>
</evidence>
<dbReference type="Proteomes" id="UP000006757">
    <property type="component" value="Unassembled WGS sequence"/>
</dbReference>
<comment type="caution">
    <text evidence="1">The sequence shown here is derived from an EMBL/GenBank/DDBJ whole genome shotgun (WGS) entry which is preliminary data.</text>
</comment>
<keyword evidence="2" id="KW-1185">Reference proteome</keyword>
<name>K1WEX7_TRIAC</name>
<accession>K1WEX7</accession>
<dbReference type="EMBL" id="AMBO01000348">
    <property type="protein sequence ID" value="EKD00124.1"/>
    <property type="molecule type" value="Genomic_DNA"/>
</dbReference>
<protein>
    <submittedName>
        <fullName evidence="1">Uncharacterized protein</fullName>
    </submittedName>
</protein>
<organism evidence="1 2">
    <name type="scientific">Trichosporon asahii var. asahii (strain CBS 8904)</name>
    <name type="common">Yeast</name>
    <dbReference type="NCBI Taxonomy" id="1220162"/>
    <lineage>
        <taxon>Eukaryota</taxon>
        <taxon>Fungi</taxon>
        <taxon>Dikarya</taxon>
        <taxon>Basidiomycota</taxon>
        <taxon>Agaricomycotina</taxon>
        <taxon>Tremellomycetes</taxon>
        <taxon>Trichosporonales</taxon>
        <taxon>Trichosporonaceae</taxon>
        <taxon>Trichosporon</taxon>
    </lineage>
</organism>
<evidence type="ECO:0000313" key="1">
    <source>
        <dbReference type="EMBL" id="EKD00124.1"/>
    </source>
</evidence>